<dbReference type="InterPro" id="IPR036942">
    <property type="entry name" value="Beta-barrel_TonB_sf"/>
</dbReference>
<sequence length="265" mass="28839">MALEYQITPDALLYASVSRGFKSGTYNVGGVQPPVKPEKVTAYEGGLKSEFLDRRLRINLAGFYYDYKDLQVGKVVNASLALENAATATIYGAELELRARPTPDLELGLTGSYLNAKFDSFISIDPARPGGDGRTVDPATGAPAFNNAGNRLPQAPKWTVDAMAQYTVRSDHGSFALRGEVLWVDKVYFSAFNVPQVSQPAKTKLNASLIYTDPGDRWSVTVYGKNLANKTYISNAFVSSSIVGFGVNGFLEEPRTYGVTIGYKF</sequence>
<dbReference type="AlphaFoldDB" id="Q2N7W4"/>
<dbReference type="PROSITE" id="PS01156">
    <property type="entry name" value="TONB_DEPENDENT_REC_2"/>
    <property type="match status" value="1"/>
</dbReference>
<keyword evidence="8" id="KW-0798">TonB box</keyword>
<evidence type="ECO:0000256" key="1">
    <source>
        <dbReference type="ARBA" id="ARBA00004571"/>
    </source>
</evidence>
<keyword evidence="9 11" id="KW-0472">Membrane</keyword>
<evidence type="ECO:0000259" key="13">
    <source>
        <dbReference type="Pfam" id="PF00593"/>
    </source>
</evidence>
<gene>
    <name evidence="14" type="ordered locus">ELI_10675</name>
</gene>
<dbReference type="KEGG" id="eli:ELI_10675"/>
<evidence type="ECO:0000256" key="4">
    <source>
        <dbReference type="ARBA" id="ARBA00022496"/>
    </source>
</evidence>
<dbReference type="Pfam" id="PF00593">
    <property type="entry name" value="TonB_dep_Rec_b-barrel"/>
    <property type="match status" value="1"/>
</dbReference>
<feature type="short sequence motif" description="TonB C-terminal box" evidence="12">
    <location>
        <begin position="248"/>
        <end position="265"/>
    </location>
</feature>
<keyword evidence="2 11" id="KW-0813">Transport</keyword>
<comment type="subcellular location">
    <subcellularLocation>
        <location evidence="1 11">Cell outer membrane</location>
        <topology evidence="1 11">Multi-pass membrane protein</topology>
    </subcellularLocation>
</comment>
<dbReference type="Gene3D" id="2.40.170.20">
    <property type="entry name" value="TonB-dependent receptor, beta-barrel domain"/>
    <property type="match status" value="1"/>
</dbReference>
<dbReference type="InterPro" id="IPR010917">
    <property type="entry name" value="TonB_rcpt_CS"/>
</dbReference>
<evidence type="ECO:0000256" key="5">
    <source>
        <dbReference type="ARBA" id="ARBA00022692"/>
    </source>
</evidence>
<keyword evidence="15" id="KW-1185">Reference proteome</keyword>
<evidence type="ECO:0000256" key="10">
    <source>
        <dbReference type="ARBA" id="ARBA00023237"/>
    </source>
</evidence>
<dbReference type="GO" id="GO:0009279">
    <property type="term" value="C:cell outer membrane"/>
    <property type="evidence" value="ECO:0007669"/>
    <property type="project" value="UniProtKB-SubCell"/>
</dbReference>
<dbReference type="PANTHER" id="PTHR32552">
    <property type="entry name" value="FERRICHROME IRON RECEPTOR-RELATED"/>
    <property type="match status" value="1"/>
</dbReference>
<keyword evidence="3 11" id="KW-1134">Transmembrane beta strand</keyword>
<keyword evidence="7" id="KW-0406">Ion transport</keyword>
<evidence type="ECO:0000256" key="7">
    <source>
        <dbReference type="ARBA" id="ARBA00023065"/>
    </source>
</evidence>
<evidence type="ECO:0000256" key="6">
    <source>
        <dbReference type="ARBA" id="ARBA00023004"/>
    </source>
</evidence>
<name>Q2N7W4_ERYLH</name>
<keyword evidence="14" id="KW-0675">Receptor</keyword>
<dbReference type="SUPFAM" id="SSF56935">
    <property type="entry name" value="Porins"/>
    <property type="match status" value="1"/>
</dbReference>
<evidence type="ECO:0000256" key="12">
    <source>
        <dbReference type="PROSITE-ProRule" id="PRU10144"/>
    </source>
</evidence>
<reference evidence="15" key="1">
    <citation type="journal article" date="2009" name="J. Bacteriol.">
        <title>Complete genome sequence of Erythrobacter litoralis HTCC2594.</title>
        <authorList>
            <person name="Oh H.M."/>
            <person name="Giovannoni S.J."/>
            <person name="Ferriera S."/>
            <person name="Johnson J."/>
            <person name="Cho J.C."/>
        </authorList>
    </citation>
    <scope>NUCLEOTIDE SEQUENCE [LARGE SCALE GENOMIC DNA]</scope>
    <source>
        <strain evidence="15">HTCC2594</strain>
    </source>
</reference>
<evidence type="ECO:0000256" key="3">
    <source>
        <dbReference type="ARBA" id="ARBA00022452"/>
    </source>
</evidence>
<evidence type="ECO:0000256" key="2">
    <source>
        <dbReference type="ARBA" id="ARBA00022448"/>
    </source>
</evidence>
<evidence type="ECO:0000256" key="11">
    <source>
        <dbReference type="PROSITE-ProRule" id="PRU01360"/>
    </source>
</evidence>
<dbReference type="Proteomes" id="UP000008808">
    <property type="component" value="Chromosome"/>
</dbReference>
<dbReference type="PANTHER" id="PTHR32552:SF81">
    <property type="entry name" value="TONB-DEPENDENT OUTER MEMBRANE RECEPTOR"/>
    <property type="match status" value="1"/>
</dbReference>
<dbReference type="PROSITE" id="PS52016">
    <property type="entry name" value="TONB_DEPENDENT_REC_3"/>
    <property type="match status" value="1"/>
</dbReference>
<evidence type="ECO:0000313" key="14">
    <source>
        <dbReference type="EMBL" id="ABC64227.1"/>
    </source>
</evidence>
<proteinExistence type="inferred from homology"/>
<feature type="domain" description="TonB-dependent receptor-like beta-barrel" evidence="13">
    <location>
        <begin position="3"/>
        <end position="227"/>
    </location>
</feature>
<dbReference type="GO" id="GO:0006826">
    <property type="term" value="P:iron ion transport"/>
    <property type="evidence" value="ECO:0007669"/>
    <property type="project" value="UniProtKB-KW"/>
</dbReference>
<dbReference type="eggNOG" id="COG4771">
    <property type="taxonomic scope" value="Bacteria"/>
</dbReference>
<protein>
    <submittedName>
        <fullName evidence="14">TonB-dependent receptor</fullName>
    </submittedName>
</protein>
<keyword evidence="5 11" id="KW-0812">Transmembrane</keyword>
<comment type="similarity">
    <text evidence="11">Belongs to the TonB-dependent receptor family.</text>
</comment>
<evidence type="ECO:0000256" key="9">
    <source>
        <dbReference type="ARBA" id="ARBA00023136"/>
    </source>
</evidence>
<dbReference type="InterPro" id="IPR000531">
    <property type="entry name" value="Beta-barrel_TonB"/>
</dbReference>
<dbReference type="EMBL" id="CP000157">
    <property type="protein sequence ID" value="ABC64227.1"/>
    <property type="molecule type" value="Genomic_DNA"/>
</dbReference>
<evidence type="ECO:0000313" key="15">
    <source>
        <dbReference type="Proteomes" id="UP000008808"/>
    </source>
</evidence>
<accession>Q2N7W4</accession>
<organism evidence="14 15">
    <name type="scientific">Erythrobacter litoralis (strain HTCC2594)</name>
    <dbReference type="NCBI Taxonomy" id="314225"/>
    <lineage>
        <taxon>Bacteria</taxon>
        <taxon>Pseudomonadati</taxon>
        <taxon>Pseudomonadota</taxon>
        <taxon>Alphaproteobacteria</taxon>
        <taxon>Sphingomonadales</taxon>
        <taxon>Erythrobacteraceae</taxon>
        <taxon>Erythrobacter/Porphyrobacter group</taxon>
        <taxon>Erythrobacter</taxon>
    </lineage>
</organism>
<keyword evidence="10 11" id="KW-0998">Cell outer membrane</keyword>
<dbReference type="STRING" id="314225.ELI_10675"/>
<keyword evidence="6" id="KW-0408">Iron</keyword>
<dbReference type="InterPro" id="IPR039426">
    <property type="entry name" value="TonB-dep_rcpt-like"/>
</dbReference>
<keyword evidence="4" id="KW-0410">Iron transport</keyword>
<evidence type="ECO:0000256" key="8">
    <source>
        <dbReference type="ARBA" id="ARBA00023077"/>
    </source>
</evidence>
<dbReference type="HOGENOM" id="CLU_066225_0_0_5"/>